<feature type="domain" description="HhH-GPD" evidence="6">
    <location>
        <begin position="127"/>
        <end position="287"/>
    </location>
</feature>
<dbReference type="FunFam" id="1.10.340.30:FF:000004">
    <property type="entry name" value="DNA-3-methyladenine glycosylase II"/>
    <property type="match status" value="1"/>
</dbReference>
<dbReference type="STRING" id="266892.SAMN04488054_11234"/>
<evidence type="ECO:0000256" key="4">
    <source>
        <dbReference type="ARBA" id="ARBA00022763"/>
    </source>
</evidence>
<dbReference type="Gene3D" id="1.10.340.30">
    <property type="entry name" value="Hypothetical protein, domain 2"/>
    <property type="match status" value="1"/>
</dbReference>
<dbReference type="PANTHER" id="PTHR43003">
    <property type="entry name" value="DNA-3-METHYLADENINE GLYCOSYLASE"/>
    <property type="match status" value="1"/>
</dbReference>
<evidence type="ECO:0000256" key="2">
    <source>
        <dbReference type="ARBA" id="ARBA00010817"/>
    </source>
</evidence>
<dbReference type="SUPFAM" id="SSF48150">
    <property type="entry name" value="DNA-glycosylase"/>
    <property type="match status" value="1"/>
</dbReference>
<evidence type="ECO:0000313" key="8">
    <source>
        <dbReference type="Proteomes" id="UP000199668"/>
    </source>
</evidence>
<name>A0A1I4MKD6_9BACI</name>
<keyword evidence="4" id="KW-0227">DNA damage</keyword>
<dbReference type="PANTHER" id="PTHR43003:SF5">
    <property type="entry name" value="DNA-3-METHYLADENINE GLYCOSYLASE"/>
    <property type="match status" value="1"/>
</dbReference>
<proteinExistence type="inferred from homology"/>
<dbReference type="GO" id="GO:0032993">
    <property type="term" value="C:protein-DNA complex"/>
    <property type="evidence" value="ECO:0007669"/>
    <property type="project" value="TreeGrafter"/>
</dbReference>
<dbReference type="AlphaFoldDB" id="A0A1I4MKD6"/>
<dbReference type="InterPro" id="IPR051912">
    <property type="entry name" value="Alkylbase_DNA_Glycosylase/TA"/>
</dbReference>
<evidence type="ECO:0000256" key="3">
    <source>
        <dbReference type="ARBA" id="ARBA00012000"/>
    </source>
</evidence>
<dbReference type="CDD" id="cd00056">
    <property type="entry name" value="ENDO3c"/>
    <property type="match status" value="1"/>
</dbReference>
<dbReference type="GO" id="GO:0005737">
    <property type="term" value="C:cytoplasm"/>
    <property type="evidence" value="ECO:0007669"/>
    <property type="project" value="TreeGrafter"/>
</dbReference>
<accession>A0A1I4MKD6</accession>
<reference evidence="7 8" key="1">
    <citation type="submission" date="2016-10" db="EMBL/GenBank/DDBJ databases">
        <authorList>
            <person name="de Groot N.N."/>
        </authorList>
    </citation>
    <scope>NUCLEOTIDE SEQUENCE [LARGE SCALE GENOMIC DNA]</scope>
    <source>
        <strain evidence="7 8">CGMCC 1.6134</strain>
    </source>
</reference>
<dbReference type="EMBL" id="FOTY01000012">
    <property type="protein sequence ID" value="SFM03487.1"/>
    <property type="molecule type" value="Genomic_DNA"/>
</dbReference>
<dbReference type="InterPro" id="IPR003265">
    <property type="entry name" value="HhH-GPD_domain"/>
</dbReference>
<keyword evidence="5" id="KW-0234">DNA repair</keyword>
<dbReference type="EC" id="3.2.2.21" evidence="3"/>
<evidence type="ECO:0000256" key="1">
    <source>
        <dbReference type="ARBA" id="ARBA00000086"/>
    </source>
</evidence>
<evidence type="ECO:0000256" key="5">
    <source>
        <dbReference type="ARBA" id="ARBA00023204"/>
    </source>
</evidence>
<dbReference type="OrthoDB" id="9785929at2"/>
<protein>
    <recommendedName>
        <fullName evidence="3">DNA-3-methyladenine glycosylase II</fullName>
        <ecNumber evidence="3">3.2.2.21</ecNumber>
    </recommendedName>
</protein>
<dbReference type="Gene3D" id="1.10.1670.40">
    <property type="match status" value="1"/>
</dbReference>
<dbReference type="GO" id="GO:0043916">
    <property type="term" value="F:DNA-7-methylguanine glycosylase activity"/>
    <property type="evidence" value="ECO:0007669"/>
    <property type="project" value="TreeGrafter"/>
</dbReference>
<dbReference type="GO" id="GO:0032131">
    <property type="term" value="F:alkylated DNA binding"/>
    <property type="evidence" value="ECO:0007669"/>
    <property type="project" value="TreeGrafter"/>
</dbReference>
<dbReference type="Pfam" id="PF00730">
    <property type="entry name" value="HhH-GPD"/>
    <property type="match status" value="1"/>
</dbReference>
<dbReference type="GO" id="GO:0006285">
    <property type="term" value="P:base-excision repair, AP site formation"/>
    <property type="evidence" value="ECO:0007669"/>
    <property type="project" value="TreeGrafter"/>
</dbReference>
<dbReference type="Proteomes" id="UP000199668">
    <property type="component" value="Unassembled WGS sequence"/>
</dbReference>
<keyword evidence="8" id="KW-1185">Reference proteome</keyword>
<comment type="catalytic activity">
    <reaction evidence="1">
        <text>Hydrolysis of alkylated DNA, releasing 3-methyladenine, 3-methylguanine, 7-methylguanine and 7-methyladenine.</text>
        <dbReference type="EC" id="3.2.2.21"/>
    </reaction>
</comment>
<dbReference type="GO" id="GO:0008725">
    <property type="term" value="F:DNA-3-methyladenine glycosylase activity"/>
    <property type="evidence" value="ECO:0007669"/>
    <property type="project" value="TreeGrafter"/>
</dbReference>
<evidence type="ECO:0000259" key="6">
    <source>
        <dbReference type="SMART" id="SM00478"/>
    </source>
</evidence>
<comment type="similarity">
    <text evidence="2">Belongs to the alkylbase DNA glycosidase AlkA family.</text>
</comment>
<gene>
    <name evidence="7" type="ORF">SAMN04488054_11234</name>
</gene>
<dbReference type="GO" id="GO:0006307">
    <property type="term" value="P:DNA alkylation repair"/>
    <property type="evidence" value="ECO:0007669"/>
    <property type="project" value="TreeGrafter"/>
</dbReference>
<dbReference type="SMART" id="SM00478">
    <property type="entry name" value="ENDO3c"/>
    <property type="match status" value="1"/>
</dbReference>
<sequence>MWNEEISLPRNYNVPVMLRRLGADPLHNLDEKEERLKIPVVHNGKSEGITLRFHRTEEGYNVNLTGDTVPPDAACAKAESIFLWNRPLETINEHFYSTDLAPLFERFAGTPLVCEFETYGCLMKTIIHQQLNMSFAYTLSSRFVETYGEMIDDVWFYPEPERIAGLEPEELKQLQFSRSKAEYVIDTSKMIVEGKLDLETLKEKPDEEIMKTLTAIRGVGPWTAQCFLLFGLGRPDLLPAKDIGIQNGLKHLWSREDKPSVQEIQEKSKEWSPYASYAALYIWLSTEFN</sequence>
<dbReference type="InterPro" id="IPR011257">
    <property type="entry name" value="DNA_glycosylase"/>
</dbReference>
<organism evidence="7 8">
    <name type="scientific">Salibacterium qingdaonense</name>
    <dbReference type="NCBI Taxonomy" id="266892"/>
    <lineage>
        <taxon>Bacteria</taxon>
        <taxon>Bacillati</taxon>
        <taxon>Bacillota</taxon>
        <taxon>Bacilli</taxon>
        <taxon>Bacillales</taxon>
        <taxon>Bacillaceae</taxon>
    </lineage>
</organism>
<evidence type="ECO:0000313" key="7">
    <source>
        <dbReference type="EMBL" id="SFM03487.1"/>
    </source>
</evidence>